<evidence type="ECO:0000313" key="4">
    <source>
        <dbReference type="EMBL" id="MFC7179126.1"/>
    </source>
</evidence>
<dbReference type="InterPro" id="IPR029062">
    <property type="entry name" value="Class_I_gatase-like"/>
</dbReference>
<keyword evidence="5" id="KW-1185">Reference proteome</keyword>
<name>A0ABW2FT95_9ACTN</name>
<comment type="caution">
    <text evidence="4">The sequence shown here is derived from an EMBL/GenBank/DDBJ whole genome shotgun (WGS) entry which is preliminary data.</text>
</comment>
<protein>
    <submittedName>
        <fullName evidence="4">Ig domain-containing protein</fullName>
    </submittedName>
</protein>
<dbReference type="RefSeq" id="WP_380233446.1">
    <property type="nucleotide sequence ID" value="NZ_JBHSVH010000002.1"/>
</dbReference>
<feature type="signal peptide" evidence="2">
    <location>
        <begin position="1"/>
        <end position="27"/>
    </location>
</feature>
<evidence type="ECO:0000259" key="3">
    <source>
        <dbReference type="SMART" id="SM00736"/>
    </source>
</evidence>
<reference evidence="5" key="1">
    <citation type="journal article" date="2019" name="Int. J. Syst. Evol. Microbiol.">
        <title>The Global Catalogue of Microorganisms (GCM) 10K type strain sequencing project: providing services to taxonomists for standard genome sequencing and annotation.</title>
        <authorList>
            <consortium name="The Broad Institute Genomics Platform"/>
            <consortium name="The Broad Institute Genome Sequencing Center for Infectious Disease"/>
            <person name="Wu L."/>
            <person name="Ma J."/>
        </authorList>
    </citation>
    <scope>NUCLEOTIDE SEQUENCE [LARGE SCALE GENOMIC DNA]</scope>
    <source>
        <strain evidence="5">CGMCC 1.12859</strain>
    </source>
</reference>
<gene>
    <name evidence="4" type="ORF">ACFQMG_06050</name>
</gene>
<dbReference type="SUPFAM" id="SSF52317">
    <property type="entry name" value="Class I glutamine amidotransferase-like"/>
    <property type="match status" value="1"/>
</dbReference>
<feature type="region of interest" description="Disordered" evidence="1">
    <location>
        <begin position="442"/>
        <end position="475"/>
    </location>
</feature>
<sequence>MPRNDMPAHRSRFALAAAALAALTGFAATPQAATAAPATATVAPATAAAPAAAAATPHRVLFDNTKAETAGNADWIISTSQPDPLAQNANPTTEASWTGALSAWGVALQKTGAYSLKTLPSGSTITYGTGGALDLANFDTFVLPEPNVRLSTAEKTAVMTFVQHGGGLFLISDHTASDRNNDGWDSPAIMNDLLTDNGVDNTDPFGFSVDLLNITTDNPRAISDSSDPVLHGPFGTVTGSILRNGTTFTLKPADNPSVKGLVYRTGYSGNTGAFFVTSTFGSGRVAIWGDSSTIDDGTGQSGNTLYNGWDDPAGTDAALALNATAWLASGSGTGSGSGSVTLTNPGSRTATVGTATGLQLAATDTAGGTLGYGATGLPAGLTLNATTGLISGTPTTAGTYSVTATATDSTGPSASASFTWTVGTAGGGCTAAQLLTNPGFEAGSTASWTETNSGGSSSINSSSSEPPHSGTYDAWLDGYGTTTTDTLAQSVTLPTGCASATLSFWLHIDTAGSGTTVFDTLKVQVLNSSGAVLSTLATYSNTDAASGYQQHSFSLAAYAGQTVTVKFTGAEDYTKQTSFVLDDTAVNVS</sequence>
<evidence type="ECO:0000256" key="2">
    <source>
        <dbReference type="SAM" id="SignalP"/>
    </source>
</evidence>
<dbReference type="InterPro" id="IPR013783">
    <property type="entry name" value="Ig-like_fold"/>
</dbReference>
<feature type="chain" id="PRO_5046243016" evidence="2">
    <location>
        <begin position="28"/>
        <end position="589"/>
    </location>
</feature>
<dbReference type="SMART" id="SM00736">
    <property type="entry name" value="CADG"/>
    <property type="match status" value="1"/>
</dbReference>
<organism evidence="4 5">
    <name type="scientific">Kitasatospora paranensis</name>
    <dbReference type="NCBI Taxonomy" id="258053"/>
    <lineage>
        <taxon>Bacteria</taxon>
        <taxon>Bacillati</taxon>
        <taxon>Actinomycetota</taxon>
        <taxon>Actinomycetes</taxon>
        <taxon>Kitasatosporales</taxon>
        <taxon>Streptomycetaceae</taxon>
        <taxon>Kitasatospora</taxon>
    </lineage>
</organism>
<dbReference type="Pfam" id="PF05345">
    <property type="entry name" value="He_PIG"/>
    <property type="match status" value="1"/>
</dbReference>
<dbReference type="Proteomes" id="UP001596435">
    <property type="component" value="Unassembled WGS sequence"/>
</dbReference>
<dbReference type="Gene3D" id="2.60.40.10">
    <property type="entry name" value="Immunoglobulins"/>
    <property type="match status" value="1"/>
</dbReference>
<feature type="compositionally biased region" description="Low complexity" evidence="1">
    <location>
        <begin position="452"/>
        <end position="464"/>
    </location>
</feature>
<dbReference type="InterPro" id="IPR006644">
    <property type="entry name" value="Cadg"/>
</dbReference>
<accession>A0ABW2FT95</accession>
<feature type="domain" description="Dystroglycan-type cadherin-like" evidence="3">
    <location>
        <begin position="341"/>
        <end position="429"/>
    </location>
</feature>
<dbReference type="InterPro" id="IPR015919">
    <property type="entry name" value="Cadherin-like_sf"/>
</dbReference>
<proteinExistence type="predicted"/>
<evidence type="ECO:0000256" key="1">
    <source>
        <dbReference type="SAM" id="MobiDB-lite"/>
    </source>
</evidence>
<dbReference type="Gene3D" id="2.60.120.260">
    <property type="entry name" value="Galactose-binding domain-like"/>
    <property type="match status" value="1"/>
</dbReference>
<dbReference type="SUPFAM" id="SSF49313">
    <property type="entry name" value="Cadherin-like"/>
    <property type="match status" value="1"/>
</dbReference>
<dbReference type="EMBL" id="JBHTAJ010000008">
    <property type="protein sequence ID" value="MFC7179126.1"/>
    <property type="molecule type" value="Genomic_DNA"/>
</dbReference>
<keyword evidence="2" id="KW-0732">Signal</keyword>
<evidence type="ECO:0000313" key="5">
    <source>
        <dbReference type="Proteomes" id="UP001596435"/>
    </source>
</evidence>